<evidence type="ECO:0000256" key="5">
    <source>
        <dbReference type="ARBA" id="ARBA00022725"/>
    </source>
</evidence>
<dbReference type="GO" id="GO:0005549">
    <property type="term" value="F:odorant binding"/>
    <property type="evidence" value="ECO:0007669"/>
    <property type="project" value="InterPro"/>
</dbReference>
<keyword evidence="6 10" id="KW-1133">Transmembrane helix</keyword>
<dbReference type="Pfam" id="PF02949">
    <property type="entry name" value="7tm_6"/>
    <property type="match status" value="1"/>
</dbReference>
<keyword evidence="5" id="KW-0552">Olfaction</keyword>
<evidence type="ECO:0000256" key="8">
    <source>
        <dbReference type="ARBA" id="ARBA00023170"/>
    </source>
</evidence>
<organism evidence="11 12">
    <name type="scientific">Cephus cinctus</name>
    <name type="common">Wheat stem sawfly</name>
    <dbReference type="NCBI Taxonomy" id="211228"/>
    <lineage>
        <taxon>Eukaryota</taxon>
        <taxon>Metazoa</taxon>
        <taxon>Ecdysozoa</taxon>
        <taxon>Arthropoda</taxon>
        <taxon>Hexapoda</taxon>
        <taxon>Insecta</taxon>
        <taxon>Pterygota</taxon>
        <taxon>Neoptera</taxon>
        <taxon>Endopterygota</taxon>
        <taxon>Hymenoptera</taxon>
        <taxon>Cephoidea</taxon>
        <taxon>Cephidae</taxon>
        <taxon>Cephus</taxon>
    </lineage>
</organism>
<evidence type="ECO:0000256" key="10">
    <source>
        <dbReference type="SAM" id="Phobius"/>
    </source>
</evidence>
<protein>
    <submittedName>
        <fullName evidence="12">Odorant receptor 22b-like</fullName>
    </submittedName>
</protein>
<evidence type="ECO:0000256" key="2">
    <source>
        <dbReference type="ARBA" id="ARBA00022475"/>
    </source>
</evidence>
<evidence type="ECO:0000313" key="12">
    <source>
        <dbReference type="RefSeq" id="XP_015609891.2"/>
    </source>
</evidence>
<keyword evidence="3" id="KW-0716">Sensory transduction</keyword>
<comment type="subcellular location">
    <subcellularLocation>
        <location evidence="1">Cell membrane</location>
        <topology evidence="1">Multi-pass membrane protein</topology>
    </subcellularLocation>
</comment>
<evidence type="ECO:0000256" key="1">
    <source>
        <dbReference type="ARBA" id="ARBA00004651"/>
    </source>
</evidence>
<dbReference type="KEGG" id="ccin:107274848"/>
<dbReference type="Proteomes" id="UP000694920">
    <property type="component" value="Unplaced"/>
</dbReference>
<feature type="transmembrane region" description="Helical" evidence="10">
    <location>
        <begin position="107"/>
        <end position="128"/>
    </location>
</feature>
<evidence type="ECO:0000256" key="7">
    <source>
        <dbReference type="ARBA" id="ARBA00023136"/>
    </source>
</evidence>
<dbReference type="AlphaFoldDB" id="A0AAJ7CHE9"/>
<keyword evidence="7 10" id="KW-0472">Membrane</keyword>
<dbReference type="GeneID" id="107274848"/>
<evidence type="ECO:0000313" key="11">
    <source>
        <dbReference type="Proteomes" id="UP000694920"/>
    </source>
</evidence>
<keyword evidence="9" id="KW-0807">Transducer</keyword>
<dbReference type="RefSeq" id="XP_015609891.2">
    <property type="nucleotide sequence ID" value="XM_015754405.2"/>
</dbReference>
<dbReference type="GO" id="GO:0005886">
    <property type="term" value="C:plasma membrane"/>
    <property type="evidence" value="ECO:0007669"/>
    <property type="project" value="UniProtKB-SubCell"/>
</dbReference>
<feature type="transmembrane region" description="Helical" evidence="10">
    <location>
        <begin position="202"/>
        <end position="221"/>
    </location>
</feature>
<dbReference type="GO" id="GO:0004984">
    <property type="term" value="F:olfactory receptor activity"/>
    <property type="evidence" value="ECO:0007669"/>
    <property type="project" value="InterPro"/>
</dbReference>
<name>A0AAJ7CHE9_CEPCN</name>
<proteinExistence type="predicted"/>
<sequence length="236" mass="26910">MDVLPMNFKIFQLFGLWSESNRFSSPVTTTRPCFPSRPTNCTTLRVRFLTPRPILSRRLRLAEHVDRCSAKRLGGINGPKEEAQRSLGSCVEHHVLIRNGVGKIETLFGGVIGILFATSLITLCTTVYQISKQDMPSVQFFALQLYLACMLFQTFFYCFYGNELQSKSRSIGDTVYKSDWIKFSPKEKKSLKLIILMSQRELNVSCNGIFILSLSTFMWIIKTSYSAFNLLQQIAN</sequence>
<dbReference type="InterPro" id="IPR004117">
    <property type="entry name" value="7tm6_olfct_rcpt"/>
</dbReference>
<evidence type="ECO:0000256" key="3">
    <source>
        <dbReference type="ARBA" id="ARBA00022606"/>
    </source>
</evidence>
<dbReference type="PANTHER" id="PTHR21137">
    <property type="entry name" value="ODORANT RECEPTOR"/>
    <property type="match status" value="1"/>
</dbReference>
<dbReference type="PANTHER" id="PTHR21137:SF35">
    <property type="entry name" value="ODORANT RECEPTOR 19A-RELATED"/>
    <property type="match status" value="1"/>
</dbReference>
<keyword evidence="4 10" id="KW-0812">Transmembrane</keyword>
<evidence type="ECO:0000256" key="6">
    <source>
        <dbReference type="ARBA" id="ARBA00022989"/>
    </source>
</evidence>
<evidence type="ECO:0000256" key="9">
    <source>
        <dbReference type="ARBA" id="ARBA00023224"/>
    </source>
</evidence>
<gene>
    <name evidence="12" type="primary">LOC107274848</name>
</gene>
<feature type="transmembrane region" description="Helical" evidence="10">
    <location>
        <begin position="140"/>
        <end position="160"/>
    </location>
</feature>
<reference evidence="12" key="1">
    <citation type="submission" date="2025-08" db="UniProtKB">
        <authorList>
            <consortium name="RefSeq"/>
        </authorList>
    </citation>
    <scope>IDENTIFICATION</scope>
</reference>
<accession>A0AAJ7CHE9</accession>
<keyword evidence="2" id="KW-1003">Cell membrane</keyword>
<keyword evidence="8" id="KW-0675">Receptor</keyword>
<keyword evidence="11" id="KW-1185">Reference proteome</keyword>
<dbReference type="GO" id="GO:0007165">
    <property type="term" value="P:signal transduction"/>
    <property type="evidence" value="ECO:0007669"/>
    <property type="project" value="UniProtKB-KW"/>
</dbReference>
<evidence type="ECO:0000256" key="4">
    <source>
        <dbReference type="ARBA" id="ARBA00022692"/>
    </source>
</evidence>